<evidence type="ECO:0000313" key="2">
    <source>
        <dbReference type="Proteomes" id="UP000027850"/>
    </source>
</evidence>
<comment type="caution">
    <text evidence="1">The sequence shown here is derived from an EMBL/GenBank/DDBJ whole genome shotgun (WGS) entry which is preliminary data.</text>
</comment>
<dbReference type="Pfam" id="PF19570">
    <property type="entry name" value="DUF6088"/>
    <property type="match status" value="1"/>
</dbReference>
<protein>
    <recommendedName>
        <fullName evidence="3">Transcriptional regulator, AbiEi antitoxin, Type IV TA system</fullName>
    </recommendedName>
</protein>
<accession>A0AB34L6T1</accession>
<proteinExistence type="predicted"/>
<reference evidence="1 2" key="1">
    <citation type="submission" date="2014-04" db="EMBL/GenBank/DDBJ databases">
        <authorList>
            <person name="Sears C."/>
            <person name="Carroll K."/>
            <person name="Sack B.R."/>
            <person name="Qadri F."/>
            <person name="Myers L.L."/>
            <person name="Chung G.-T."/>
            <person name="Escheverria P."/>
            <person name="Fraser C.M."/>
            <person name="Sadzewicz L."/>
            <person name="Shefchek K.A."/>
            <person name="Tallon L."/>
            <person name="Das S.P."/>
            <person name="Daugherty S."/>
            <person name="Mongodin E.F."/>
        </authorList>
    </citation>
    <scope>NUCLEOTIDE SEQUENCE [LARGE SCALE GENOMIC DNA]</scope>
    <source>
        <strain evidence="1 2">3776 D15 i</strain>
    </source>
</reference>
<organism evidence="1 2">
    <name type="scientific">Parabacteroides distasonis str. 3776 D15 i</name>
    <dbReference type="NCBI Taxonomy" id="1339342"/>
    <lineage>
        <taxon>Bacteria</taxon>
        <taxon>Pseudomonadati</taxon>
        <taxon>Bacteroidota</taxon>
        <taxon>Bacteroidia</taxon>
        <taxon>Bacteroidales</taxon>
        <taxon>Tannerellaceae</taxon>
        <taxon>Parabacteroides</taxon>
    </lineage>
</organism>
<gene>
    <name evidence="1" type="ORF">M091_2081</name>
</gene>
<dbReference type="AlphaFoldDB" id="A0AB34L6T1"/>
<evidence type="ECO:0008006" key="3">
    <source>
        <dbReference type="Google" id="ProtNLM"/>
    </source>
</evidence>
<dbReference type="Proteomes" id="UP000027850">
    <property type="component" value="Unassembled WGS sequence"/>
</dbReference>
<evidence type="ECO:0000313" key="1">
    <source>
        <dbReference type="EMBL" id="KDS35355.1"/>
    </source>
</evidence>
<dbReference type="InterPro" id="IPR045738">
    <property type="entry name" value="DUF6088"/>
</dbReference>
<name>A0AB34L6T1_PARDI</name>
<sequence>MERLTNSEKILRLSKGIYCKPKIETELGLGLLHPSMEEIAEAIAKRDRSRIMPTGCYALNRLGLSTQVPMNVVYYTDGTPRRIRVYNGRGILFQRVAPKRLAFKNKLSALLTFALQELGKGNVAGWQVKRIREILSQVPQETIIDDYPLMPDWIRTLIKNCYAELS</sequence>
<dbReference type="EMBL" id="JNHK01000094">
    <property type="protein sequence ID" value="KDS35355.1"/>
    <property type="molecule type" value="Genomic_DNA"/>
</dbReference>